<sequence length="358" mass="40309">MAGDKKPRGIRHDRHCYHCRMNGIKCDLNRPRCQPCQQQDVSCQYPQRVKWMSEKTTPAVKTSPQTSPSLSLSPLSTIPAEQHDSIQVGQTDLHANIPINLYGFIDLLSHFYQEIQSSKQELPEEAIELISRTLSFARSRLQGTDDKDSIQSHLTAISNLSKVIESAHPVALFGIGTFAMFEVCCGPFGQWHRHVQGARSLLDLHCHNQTDIDNLTQQIPGLADVLAYLVWFDVTGTLVREDGALIFDDWHRNILHQSFFSSVGCPPDTYDLFVHLAKQESEFESRSRNALSIAELSTMAMDQVLRLDSSDQTDRGLAAAVYRYAGAIVAFARLYRHHDQDQDQPGPCPRAIIQIKIN</sequence>
<gene>
    <name evidence="8" type="ORF">N7509_004788</name>
</gene>
<dbReference type="AlphaFoldDB" id="A0A9X0B9F2"/>
<organism evidence="8 9">
    <name type="scientific">Penicillium cosmopolitanum</name>
    <dbReference type="NCBI Taxonomy" id="1131564"/>
    <lineage>
        <taxon>Eukaryota</taxon>
        <taxon>Fungi</taxon>
        <taxon>Dikarya</taxon>
        <taxon>Ascomycota</taxon>
        <taxon>Pezizomycotina</taxon>
        <taxon>Eurotiomycetes</taxon>
        <taxon>Eurotiomycetidae</taxon>
        <taxon>Eurotiales</taxon>
        <taxon>Aspergillaceae</taxon>
        <taxon>Penicillium</taxon>
    </lineage>
</organism>
<evidence type="ECO:0000313" key="8">
    <source>
        <dbReference type="EMBL" id="KAJ5396675.1"/>
    </source>
</evidence>
<keyword evidence="5" id="KW-0539">Nucleus</keyword>
<dbReference type="PANTHER" id="PTHR37534">
    <property type="entry name" value="TRANSCRIPTIONAL ACTIVATOR PROTEIN UGA3"/>
    <property type="match status" value="1"/>
</dbReference>
<dbReference type="Pfam" id="PF11951">
    <property type="entry name" value="Fungal_trans_2"/>
    <property type="match status" value="1"/>
</dbReference>
<dbReference type="InterPro" id="IPR021858">
    <property type="entry name" value="Fun_TF"/>
</dbReference>
<dbReference type="GeneID" id="81368405"/>
<protein>
    <recommendedName>
        <fullName evidence="7">Zn(2)-C6 fungal-type domain-containing protein</fullName>
    </recommendedName>
</protein>
<comment type="subcellular location">
    <subcellularLocation>
        <location evidence="1">Nucleus</location>
    </subcellularLocation>
</comment>
<dbReference type="GO" id="GO:0005634">
    <property type="term" value="C:nucleus"/>
    <property type="evidence" value="ECO:0007669"/>
    <property type="project" value="UniProtKB-SubCell"/>
</dbReference>
<dbReference type="GO" id="GO:0000976">
    <property type="term" value="F:transcription cis-regulatory region binding"/>
    <property type="evidence" value="ECO:0007669"/>
    <property type="project" value="TreeGrafter"/>
</dbReference>
<dbReference type="Pfam" id="PF00172">
    <property type="entry name" value="Zn_clus"/>
    <property type="match status" value="1"/>
</dbReference>
<evidence type="ECO:0000259" key="7">
    <source>
        <dbReference type="PROSITE" id="PS50048"/>
    </source>
</evidence>
<feature type="region of interest" description="Disordered" evidence="6">
    <location>
        <begin position="57"/>
        <end position="76"/>
    </location>
</feature>
<feature type="domain" description="Zn(2)-C6 fungal-type" evidence="7">
    <location>
        <begin position="15"/>
        <end position="45"/>
    </location>
</feature>
<accession>A0A9X0B9F2</accession>
<keyword evidence="4" id="KW-0804">Transcription</keyword>
<dbReference type="Gene3D" id="4.10.240.10">
    <property type="entry name" value="Zn(2)-C6 fungal-type DNA-binding domain"/>
    <property type="match status" value="1"/>
</dbReference>
<evidence type="ECO:0000256" key="1">
    <source>
        <dbReference type="ARBA" id="ARBA00004123"/>
    </source>
</evidence>
<keyword evidence="2" id="KW-0805">Transcription regulation</keyword>
<dbReference type="GO" id="GO:0008270">
    <property type="term" value="F:zinc ion binding"/>
    <property type="evidence" value="ECO:0007669"/>
    <property type="project" value="InterPro"/>
</dbReference>
<dbReference type="OrthoDB" id="4491390at2759"/>
<dbReference type="GO" id="GO:0000981">
    <property type="term" value="F:DNA-binding transcription factor activity, RNA polymerase II-specific"/>
    <property type="evidence" value="ECO:0007669"/>
    <property type="project" value="InterPro"/>
</dbReference>
<evidence type="ECO:0000256" key="5">
    <source>
        <dbReference type="ARBA" id="ARBA00023242"/>
    </source>
</evidence>
<evidence type="ECO:0000313" key="9">
    <source>
        <dbReference type="Proteomes" id="UP001147747"/>
    </source>
</evidence>
<dbReference type="InterPro" id="IPR036864">
    <property type="entry name" value="Zn2-C6_fun-type_DNA-bd_sf"/>
</dbReference>
<dbReference type="Proteomes" id="UP001147747">
    <property type="component" value="Unassembled WGS sequence"/>
</dbReference>
<dbReference type="RefSeq" id="XP_056488727.1">
    <property type="nucleotide sequence ID" value="XM_056629425.1"/>
</dbReference>
<dbReference type="EMBL" id="JAPZBU010000006">
    <property type="protein sequence ID" value="KAJ5396675.1"/>
    <property type="molecule type" value="Genomic_DNA"/>
</dbReference>
<dbReference type="GO" id="GO:0045944">
    <property type="term" value="P:positive regulation of transcription by RNA polymerase II"/>
    <property type="evidence" value="ECO:0007669"/>
    <property type="project" value="TreeGrafter"/>
</dbReference>
<keyword evidence="3" id="KW-0238">DNA-binding</keyword>
<evidence type="ECO:0000256" key="2">
    <source>
        <dbReference type="ARBA" id="ARBA00023015"/>
    </source>
</evidence>
<keyword evidence="9" id="KW-1185">Reference proteome</keyword>
<feature type="compositionally biased region" description="Low complexity" evidence="6">
    <location>
        <begin position="62"/>
        <end position="76"/>
    </location>
</feature>
<reference evidence="8" key="2">
    <citation type="journal article" date="2023" name="IMA Fungus">
        <title>Comparative genomic study of the Penicillium genus elucidates a diverse pangenome and 15 lateral gene transfer events.</title>
        <authorList>
            <person name="Petersen C."/>
            <person name="Sorensen T."/>
            <person name="Nielsen M.R."/>
            <person name="Sondergaard T.E."/>
            <person name="Sorensen J.L."/>
            <person name="Fitzpatrick D.A."/>
            <person name="Frisvad J.C."/>
            <person name="Nielsen K.L."/>
        </authorList>
    </citation>
    <scope>NUCLEOTIDE SEQUENCE</scope>
    <source>
        <strain evidence="8">IBT 29677</strain>
    </source>
</reference>
<dbReference type="PANTHER" id="PTHR37534:SF7">
    <property type="entry name" value="TRANSCRIPTIONAL ACTIVATOR PROTEIN UGA3"/>
    <property type="match status" value="1"/>
</dbReference>
<proteinExistence type="predicted"/>
<dbReference type="SUPFAM" id="SSF57701">
    <property type="entry name" value="Zn2/Cys6 DNA-binding domain"/>
    <property type="match status" value="1"/>
</dbReference>
<dbReference type="CDD" id="cd00067">
    <property type="entry name" value="GAL4"/>
    <property type="match status" value="1"/>
</dbReference>
<name>A0A9X0B9F2_9EURO</name>
<comment type="caution">
    <text evidence="8">The sequence shown here is derived from an EMBL/GenBank/DDBJ whole genome shotgun (WGS) entry which is preliminary data.</text>
</comment>
<evidence type="ECO:0000256" key="3">
    <source>
        <dbReference type="ARBA" id="ARBA00023125"/>
    </source>
</evidence>
<dbReference type="PROSITE" id="PS50048">
    <property type="entry name" value="ZN2_CY6_FUNGAL_2"/>
    <property type="match status" value="1"/>
</dbReference>
<reference evidence="8" key="1">
    <citation type="submission" date="2022-12" db="EMBL/GenBank/DDBJ databases">
        <authorList>
            <person name="Petersen C."/>
        </authorList>
    </citation>
    <scope>NUCLEOTIDE SEQUENCE</scope>
    <source>
        <strain evidence="8">IBT 29677</strain>
    </source>
</reference>
<evidence type="ECO:0000256" key="4">
    <source>
        <dbReference type="ARBA" id="ARBA00023163"/>
    </source>
</evidence>
<evidence type="ECO:0000256" key="6">
    <source>
        <dbReference type="SAM" id="MobiDB-lite"/>
    </source>
</evidence>
<dbReference type="InterPro" id="IPR001138">
    <property type="entry name" value="Zn2Cys6_DnaBD"/>
</dbReference>